<name>A0ABQ0F9P3_APOSI</name>
<proteinExistence type="predicted"/>
<dbReference type="EMBL" id="BAAFST010000011">
    <property type="protein sequence ID" value="GAB1295942.1"/>
    <property type="molecule type" value="Genomic_DNA"/>
</dbReference>
<comment type="caution">
    <text evidence="1">The sequence shown here is derived from an EMBL/GenBank/DDBJ whole genome shotgun (WGS) entry which is preliminary data.</text>
</comment>
<reference evidence="1 2" key="1">
    <citation type="submission" date="2024-08" db="EMBL/GenBank/DDBJ databases">
        <title>The draft genome of Apodemus speciosus.</title>
        <authorList>
            <person name="Nabeshima K."/>
            <person name="Suzuki S."/>
            <person name="Onuma M."/>
        </authorList>
    </citation>
    <scope>NUCLEOTIDE SEQUENCE [LARGE SCALE GENOMIC DNA]</scope>
    <source>
        <strain evidence="1">IB14-021</strain>
    </source>
</reference>
<sequence length="35" mass="4289">MSTVKRLQSVFQYGCRRLRSDGLHRRYSSFPVDRW</sequence>
<keyword evidence="2" id="KW-1185">Reference proteome</keyword>
<accession>A0ABQ0F9P3</accession>
<organism evidence="1 2">
    <name type="scientific">Apodemus speciosus</name>
    <name type="common">Large Japanese field mouse</name>
    <dbReference type="NCBI Taxonomy" id="105296"/>
    <lineage>
        <taxon>Eukaryota</taxon>
        <taxon>Metazoa</taxon>
        <taxon>Chordata</taxon>
        <taxon>Craniata</taxon>
        <taxon>Vertebrata</taxon>
        <taxon>Euteleostomi</taxon>
        <taxon>Mammalia</taxon>
        <taxon>Eutheria</taxon>
        <taxon>Euarchontoglires</taxon>
        <taxon>Glires</taxon>
        <taxon>Rodentia</taxon>
        <taxon>Myomorpha</taxon>
        <taxon>Muroidea</taxon>
        <taxon>Muridae</taxon>
        <taxon>Murinae</taxon>
        <taxon>Apodemus</taxon>
    </lineage>
</organism>
<protein>
    <submittedName>
        <fullName evidence="1">Uncharacterized protein</fullName>
    </submittedName>
</protein>
<evidence type="ECO:0000313" key="2">
    <source>
        <dbReference type="Proteomes" id="UP001623349"/>
    </source>
</evidence>
<gene>
    <name evidence="1" type="ORF">APTSU1_001117700</name>
</gene>
<evidence type="ECO:0000313" key="1">
    <source>
        <dbReference type="EMBL" id="GAB1295942.1"/>
    </source>
</evidence>
<dbReference type="Proteomes" id="UP001623349">
    <property type="component" value="Unassembled WGS sequence"/>
</dbReference>